<keyword evidence="5" id="KW-1185">Reference proteome</keyword>
<proteinExistence type="predicted"/>
<evidence type="ECO:0000313" key="4">
    <source>
        <dbReference type="EMBL" id="PWR01494.1"/>
    </source>
</evidence>
<dbReference type="PANTHER" id="PTHR35848:SF9">
    <property type="entry name" value="SLL1358 PROTEIN"/>
    <property type="match status" value="1"/>
</dbReference>
<dbReference type="CDD" id="cd02224">
    <property type="entry name" value="cupin_SPO2919-like"/>
    <property type="match status" value="1"/>
</dbReference>
<keyword evidence="1" id="KW-0479">Metal-binding</keyword>
<dbReference type="InterPro" id="IPR051610">
    <property type="entry name" value="GPI/OXD"/>
</dbReference>
<accession>A0A2V2LD84</accession>
<gene>
    <name evidence="4" type="ORF">DKT77_15230</name>
</gene>
<sequence length="186" mass="19793">MPKLDLADVPVRTGSIYPSPYAAQMAGRSSLRLGAAGGLTQFGVNLVTLEPGARSSLRHWHLNEDEFVMVTEGTLMLCEDGGESAMGPGDCAAFPAGVADGHCFVNRSEAVARFLVIGSRAPDEVATYSDVDLKVTMTEGKAKFTHRDGSPYVPPPDADTDRDSDRTPASYLQDSDTAVRGTGERK</sequence>
<feature type="domain" description="Cupin type-2" evidence="3">
    <location>
        <begin position="46"/>
        <end position="117"/>
    </location>
</feature>
<dbReference type="AlphaFoldDB" id="A0A2V2LD84"/>
<dbReference type="Proteomes" id="UP000245680">
    <property type="component" value="Unassembled WGS sequence"/>
</dbReference>
<dbReference type="Pfam" id="PF07883">
    <property type="entry name" value="Cupin_2"/>
    <property type="match status" value="1"/>
</dbReference>
<evidence type="ECO:0000256" key="2">
    <source>
        <dbReference type="SAM" id="MobiDB-lite"/>
    </source>
</evidence>
<protein>
    <submittedName>
        <fullName evidence="4">Transcriptional regulator</fullName>
    </submittedName>
</protein>
<dbReference type="InterPro" id="IPR014710">
    <property type="entry name" value="RmlC-like_jellyroll"/>
</dbReference>
<evidence type="ECO:0000313" key="5">
    <source>
        <dbReference type="Proteomes" id="UP000245680"/>
    </source>
</evidence>
<dbReference type="Gene3D" id="2.60.120.10">
    <property type="entry name" value="Jelly Rolls"/>
    <property type="match status" value="1"/>
</dbReference>
<feature type="region of interest" description="Disordered" evidence="2">
    <location>
        <begin position="143"/>
        <end position="186"/>
    </location>
</feature>
<dbReference type="RefSeq" id="WP_109812535.1">
    <property type="nucleotide sequence ID" value="NZ_QGKU01000048.1"/>
</dbReference>
<organism evidence="4 5">
    <name type="scientific">Meridianimarinicoccus roseus</name>
    <dbReference type="NCBI Taxonomy" id="2072018"/>
    <lineage>
        <taxon>Bacteria</taxon>
        <taxon>Pseudomonadati</taxon>
        <taxon>Pseudomonadota</taxon>
        <taxon>Alphaproteobacteria</taxon>
        <taxon>Rhodobacterales</taxon>
        <taxon>Paracoccaceae</taxon>
        <taxon>Meridianimarinicoccus</taxon>
    </lineage>
</organism>
<dbReference type="SUPFAM" id="SSF51182">
    <property type="entry name" value="RmlC-like cupins"/>
    <property type="match status" value="1"/>
</dbReference>
<reference evidence="4 5" key="1">
    <citation type="submission" date="2018-05" db="EMBL/GenBank/DDBJ databases">
        <title>Rhodobacteraceae gen. nov., sp. nov. isolated from sea water.</title>
        <authorList>
            <person name="Ren Y."/>
        </authorList>
    </citation>
    <scope>NUCLEOTIDE SEQUENCE [LARGE SCALE GENOMIC DNA]</scope>
    <source>
        <strain evidence="4 5">TG-679</strain>
    </source>
</reference>
<dbReference type="InterPro" id="IPR011051">
    <property type="entry name" value="RmlC_Cupin_sf"/>
</dbReference>
<dbReference type="PANTHER" id="PTHR35848">
    <property type="entry name" value="OXALATE-BINDING PROTEIN"/>
    <property type="match status" value="1"/>
</dbReference>
<dbReference type="InterPro" id="IPR013096">
    <property type="entry name" value="Cupin_2"/>
</dbReference>
<dbReference type="EMBL" id="QGKU01000048">
    <property type="protein sequence ID" value="PWR01494.1"/>
    <property type="molecule type" value="Genomic_DNA"/>
</dbReference>
<dbReference type="OrthoDB" id="5290459at2"/>
<dbReference type="GO" id="GO:0046872">
    <property type="term" value="F:metal ion binding"/>
    <property type="evidence" value="ECO:0007669"/>
    <property type="project" value="UniProtKB-KW"/>
</dbReference>
<name>A0A2V2LD84_9RHOB</name>
<evidence type="ECO:0000259" key="3">
    <source>
        <dbReference type="Pfam" id="PF07883"/>
    </source>
</evidence>
<evidence type="ECO:0000256" key="1">
    <source>
        <dbReference type="ARBA" id="ARBA00022723"/>
    </source>
</evidence>
<comment type="caution">
    <text evidence="4">The sequence shown here is derived from an EMBL/GenBank/DDBJ whole genome shotgun (WGS) entry which is preliminary data.</text>
</comment>